<feature type="transmembrane region" description="Helical" evidence="1">
    <location>
        <begin position="17"/>
        <end position="40"/>
    </location>
</feature>
<organism evidence="2">
    <name type="scientific">Arundo donax</name>
    <name type="common">Giant reed</name>
    <name type="synonym">Donax arundinaceus</name>
    <dbReference type="NCBI Taxonomy" id="35708"/>
    <lineage>
        <taxon>Eukaryota</taxon>
        <taxon>Viridiplantae</taxon>
        <taxon>Streptophyta</taxon>
        <taxon>Embryophyta</taxon>
        <taxon>Tracheophyta</taxon>
        <taxon>Spermatophyta</taxon>
        <taxon>Magnoliopsida</taxon>
        <taxon>Liliopsida</taxon>
        <taxon>Poales</taxon>
        <taxon>Poaceae</taxon>
        <taxon>PACMAD clade</taxon>
        <taxon>Arundinoideae</taxon>
        <taxon>Arundineae</taxon>
        <taxon>Arundo</taxon>
    </lineage>
</organism>
<sequence>MEAAAGGNSESEIGSSLLSTISCSLGAVVVFLFLASTAVVGDKESCKSGVVSCASSGGRLRHASSAGVVEALGSACF</sequence>
<dbReference type="EMBL" id="GBRH01231581">
    <property type="protein sequence ID" value="JAD66314.1"/>
    <property type="molecule type" value="Transcribed_RNA"/>
</dbReference>
<dbReference type="AlphaFoldDB" id="A0A0A9BQQ2"/>
<keyword evidence="1" id="KW-0812">Transmembrane</keyword>
<reference evidence="2" key="1">
    <citation type="submission" date="2014-09" db="EMBL/GenBank/DDBJ databases">
        <authorList>
            <person name="Magalhaes I.L.F."/>
            <person name="Oliveira U."/>
            <person name="Santos F.R."/>
            <person name="Vidigal T.H.D.A."/>
            <person name="Brescovit A.D."/>
            <person name="Santos A.J."/>
        </authorList>
    </citation>
    <scope>NUCLEOTIDE SEQUENCE</scope>
    <source>
        <tissue evidence="2">Shoot tissue taken approximately 20 cm above the soil surface</tissue>
    </source>
</reference>
<evidence type="ECO:0000313" key="2">
    <source>
        <dbReference type="EMBL" id="JAD66314.1"/>
    </source>
</evidence>
<reference evidence="2" key="2">
    <citation type="journal article" date="2015" name="Data Brief">
        <title>Shoot transcriptome of the giant reed, Arundo donax.</title>
        <authorList>
            <person name="Barrero R.A."/>
            <person name="Guerrero F.D."/>
            <person name="Moolhuijzen P."/>
            <person name="Goolsby J.A."/>
            <person name="Tidwell J."/>
            <person name="Bellgard S.E."/>
            <person name="Bellgard M.I."/>
        </authorList>
    </citation>
    <scope>NUCLEOTIDE SEQUENCE</scope>
    <source>
        <tissue evidence="2">Shoot tissue taken approximately 20 cm above the soil surface</tissue>
    </source>
</reference>
<keyword evidence="1" id="KW-0472">Membrane</keyword>
<evidence type="ECO:0000256" key="1">
    <source>
        <dbReference type="SAM" id="Phobius"/>
    </source>
</evidence>
<proteinExistence type="predicted"/>
<accession>A0A0A9BQQ2</accession>
<name>A0A0A9BQQ2_ARUDO</name>
<protein>
    <submittedName>
        <fullName evidence="2">Uncharacterized protein</fullName>
    </submittedName>
</protein>
<keyword evidence="1" id="KW-1133">Transmembrane helix</keyword>